<dbReference type="SUPFAM" id="SSF46785">
    <property type="entry name" value="Winged helix' DNA-binding domain"/>
    <property type="match status" value="1"/>
</dbReference>
<dbReference type="OrthoDB" id="5317428at2"/>
<dbReference type="Pfam" id="PF00126">
    <property type="entry name" value="HTH_1"/>
    <property type="match status" value="1"/>
</dbReference>
<keyword evidence="3" id="KW-0238">DNA-binding</keyword>
<dbReference type="Gene3D" id="1.10.10.10">
    <property type="entry name" value="Winged helix-like DNA-binding domain superfamily/Winged helix DNA-binding domain"/>
    <property type="match status" value="1"/>
</dbReference>
<dbReference type="PROSITE" id="PS50931">
    <property type="entry name" value="HTH_LYSR"/>
    <property type="match status" value="1"/>
</dbReference>
<evidence type="ECO:0000313" key="6">
    <source>
        <dbReference type="EMBL" id="AKV04012.1"/>
    </source>
</evidence>
<comment type="similarity">
    <text evidence="1">Belongs to the LysR transcriptional regulatory family.</text>
</comment>
<dbReference type="Proteomes" id="UP000064967">
    <property type="component" value="Chromosome"/>
</dbReference>
<dbReference type="PANTHER" id="PTHR30537">
    <property type="entry name" value="HTH-TYPE TRANSCRIPTIONAL REGULATOR"/>
    <property type="match status" value="1"/>
</dbReference>
<dbReference type="CDD" id="cd08476">
    <property type="entry name" value="PBP2_CrgA_like_7"/>
    <property type="match status" value="1"/>
</dbReference>
<keyword evidence="7" id="KW-1185">Reference proteome</keyword>
<organism evidence="6 7">
    <name type="scientific">Labilithrix luteola</name>
    <dbReference type="NCBI Taxonomy" id="1391654"/>
    <lineage>
        <taxon>Bacteria</taxon>
        <taxon>Pseudomonadati</taxon>
        <taxon>Myxococcota</taxon>
        <taxon>Polyangia</taxon>
        <taxon>Polyangiales</taxon>
        <taxon>Labilitrichaceae</taxon>
        <taxon>Labilithrix</taxon>
    </lineage>
</organism>
<dbReference type="Gene3D" id="3.40.190.290">
    <property type="match status" value="1"/>
</dbReference>
<reference evidence="6 7" key="1">
    <citation type="submission" date="2015-08" db="EMBL/GenBank/DDBJ databases">
        <authorList>
            <person name="Babu N.S."/>
            <person name="Beckwith C.J."/>
            <person name="Beseler K.G."/>
            <person name="Brison A."/>
            <person name="Carone J.V."/>
            <person name="Caskin T.P."/>
            <person name="Diamond M."/>
            <person name="Durham M.E."/>
            <person name="Foxe J.M."/>
            <person name="Go M."/>
            <person name="Henderson B.A."/>
            <person name="Jones I.B."/>
            <person name="McGettigan J.A."/>
            <person name="Micheletti S.J."/>
            <person name="Nasrallah M.E."/>
            <person name="Ortiz D."/>
            <person name="Piller C.R."/>
            <person name="Privatt S.R."/>
            <person name="Schneider S.L."/>
            <person name="Sharp S."/>
            <person name="Smith T.C."/>
            <person name="Stanton J.D."/>
            <person name="Ullery H.E."/>
            <person name="Wilson R.J."/>
            <person name="Serrano M.G."/>
            <person name="Buck G."/>
            <person name="Lee V."/>
            <person name="Wang Y."/>
            <person name="Carvalho R."/>
            <person name="Voegtly L."/>
            <person name="Shi R."/>
            <person name="Duckworth R."/>
            <person name="Johnson A."/>
            <person name="Loviza R."/>
            <person name="Walstead R."/>
            <person name="Shah Z."/>
            <person name="Kiflezghi M."/>
            <person name="Wade K."/>
            <person name="Ball S.L."/>
            <person name="Bradley K.W."/>
            <person name="Asai D.J."/>
            <person name="Bowman C.A."/>
            <person name="Russell D.A."/>
            <person name="Pope W.H."/>
            <person name="Jacobs-Sera D."/>
            <person name="Hendrix R.W."/>
            <person name="Hatfull G.F."/>
        </authorList>
    </citation>
    <scope>NUCLEOTIDE SEQUENCE [LARGE SCALE GENOMIC DNA]</scope>
    <source>
        <strain evidence="6 7">DSM 27648</strain>
    </source>
</reference>
<evidence type="ECO:0000259" key="5">
    <source>
        <dbReference type="PROSITE" id="PS50931"/>
    </source>
</evidence>
<dbReference type="EMBL" id="CP012333">
    <property type="protein sequence ID" value="AKV04012.1"/>
    <property type="molecule type" value="Genomic_DNA"/>
</dbReference>
<evidence type="ECO:0000256" key="1">
    <source>
        <dbReference type="ARBA" id="ARBA00009437"/>
    </source>
</evidence>
<dbReference type="GO" id="GO:0003700">
    <property type="term" value="F:DNA-binding transcription factor activity"/>
    <property type="evidence" value="ECO:0007669"/>
    <property type="project" value="InterPro"/>
</dbReference>
<name>A0A0K1QEB8_9BACT</name>
<keyword evidence="4" id="KW-0804">Transcription</keyword>
<evidence type="ECO:0000256" key="4">
    <source>
        <dbReference type="ARBA" id="ARBA00023163"/>
    </source>
</evidence>
<dbReference type="FunFam" id="1.10.10.10:FF:000001">
    <property type="entry name" value="LysR family transcriptional regulator"/>
    <property type="match status" value="1"/>
</dbReference>
<dbReference type="GO" id="GO:0006351">
    <property type="term" value="P:DNA-templated transcription"/>
    <property type="evidence" value="ECO:0007669"/>
    <property type="project" value="TreeGrafter"/>
</dbReference>
<accession>A0A0K1QEB8</accession>
<dbReference type="RefSeq" id="WP_146654682.1">
    <property type="nucleotide sequence ID" value="NZ_CP012333.1"/>
</dbReference>
<feature type="domain" description="HTH lysR-type" evidence="5">
    <location>
        <begin position="1"/>
        <end position="59"/>
    </location>
</feature>
<dbReference type="PATRIC" id="fig|1391654.3.peg.10814"/>
<dbReference type="Pfam" id="PF03466">
    <property type="entry name" value="LysR_substrate"/>
    <property type="match status" value="1"/>
</dbReference>
<dbReference type="KEGG" id="llu:AKJ09_10675"/>
<keyword evidence="2" id="KW-0805">Transcription regulation</keyword>
<dbReference type="InterPro" id="IPR058163">
    <property type="entry name" value="LysR-type_TF_proteobact-type"/>
</dbReference>
<protein>
    <submittedName>
        <fullName evidence="6">Transcriptional regulator, LysR family</fullName>
    </submittedName>
</protein>
<dbReference type="InterPro" id="IPR000847">
    <property type="entry name" value="LysR_HTH_N"/>
</dbReference>
<dbReference type="InterPro" id="IPR036388">
    <property type="entry name" value="WH-like_DNA-bd_sf"/>
</dbReference>
<dbReference type="InterPro" id="IPR036390">
    <property type="entry name" value="WH_DNA-bd_sf"/>
</dbReference>
<evidence type="ECO:0000256" key="2">
    <source>
        <dbReference type="ARBA" id="ARBA00023015"/>
    </source>
</evidence>
<dbReference type="STRING" id="1391654.AKJ09_10675"/>
<evidence type="ECO:0000313" key="7">
    <source>
        <dbReference type="Proteomes" id="UP000064967"/>
    </source>
</evidence>
<gene>
    <name evidence="6" type="ORF">AKJ09_10675</name>
</gene>
<dbReference type="SUPFAM" id="SSF53850">
    <property type="entry name" value="Periplasmic binding protein-like II"/>
    <property type="match status" value="1"/>
</dbReference>
<sequence>MDRLTAIVSFVRTAETSSFVAAGRQLGISASAVGKNVAKLEEKLGVRLFHRTTRRVRLTTEGALYYERCHRILDDLEEAENVVTDASQVPRGLLRISTPTVGYRFLLPVLPEFTALYPDIELDLDFDDRMVDVIEEGFDAVIRSGNLRDSQLASRRLGAFRFVLCASPEYLRAHGTPRSAEELERHRQIHFRIPTTGKLQEWQVKRASAERPLRARTVLTCNNCEGLRMGAIEGMGIAYMPDFLAREALDDGRLVSVLDPLLVNPHRFWLLWPSSRRLSPKLRAFVDFVSSRLFTPPTERESPRRR</sequence>
<dbReference type="AlphaFoldDB" id="A0A0K1QEB8"/>
<dbReference type="InterPro" id="IPR005119">
    <property type="entry name" value="LysR_subst-bd"/>
</dbReference>
<evidence type="ECO:0000256" key="3">
    <source>
        <dbReference type="ARBA" id="ARBA00023125"/>
    </source>
</evidence>
<dbReference type="GO" id="GO:0043565">
    <property type="term" value="F:sequence-specific DNA binding"/>
    <property type="evidence" value="ECO:0007669"/>
    <property type="project" value="TreeGrafter"/>
</dbReference>
<dbReference type="PANTHER" id="PTHR30537:SF72">
    <property type="entry name" value="LYSR FAMILY TRANSCRIPTIONAL REGULATOR"/>
    <property type="match status" value="1"/>
</dbReference>
<proteinExistence type="inferred from homology"/>